<gene>
    <name evidence="2" type="ORF">BaRGS_00036731</name>
</gene>
<feature type="region of interest" description="Disordered" evidence="1">
    <location>
        <begin position="294"/>
        <end position="391"/>
    </location>
</feature>
<sequence>MSAEYKRKAVIRLNISTENTLCIYFLQTGLLFEYQGLFARSVSGFVDGVSACTEEERQKFMCAILPEFLRVVDPRQSGLLDVFYASEVINDSDNSSLSGKDVMTRKDQARKLFILLYKLPVGQFLEKVAPELCEMFPHMIPQRFRAVDQSENTAADDTERPEEEEDVCFAITEDARKKKDVWFRMLEKFQNRPDPVLQQLQKVTEALLKRYFIDSPGNVSDLVRRGLPCTCTESQTPPEFSSLAFEGKVQSWLDNGKLSAPKALDSVHPHHPSLGFVRNVILPTDDVISVSKTPSFRASSTGSLSADSDSEAESGLAETAQSCNGMEDCSEFSAGSSAGPSAEAPRRKRKAEESNEETAHEKEQLEQQTLMLAPTQRKLKRRAKKDGCLIS</sequence>
<dbReference type="EMBL" id="JACVVK020000525">
    <property type="protein sequence ID" value="KAK7468027.1"/>
    <property type="molecule type" value="Genomic_DNA"/>
</dbReference>
<evidence type="ECO:0000313" key="3">
    <source>
        <dbReference type="Proteomes" id="UP001519460"/>
    </source>
</evidence>
<feature type="compositionally biased region" description="Low complexity" evidence="1">
    <location>
        <begin position="298"/>
        <end position="318"/>
    </location>
</feature>
<reference evidence="2 3" key="1">
    <citation type="journal article" date="2023" name="Sci. Data">
        <title>Genome assembly of the Korean intertidal mud-creeper Batillaria attramentaria.</title>
        <authorList>
            <person name="Patra A.K."/>
            <person name="Ho P.T."/>
            <person name="Jun S."/>
            <person name="Lee S.J."/>
            <person name="Kim Y."/>
            <person name="Won Y.J."/>
        </authorList>
    </citation>
    <scope>NUCLEOTIDE SEQUENCE [LARGE SCALE GENOMIC DNA]</scope>
    <source>
        <strain evidence="2">Wonlab-2016</strain>
    </source>
</reference>
<comment type="caution">
    <text evidence="2">The sequence shown here is derived from an EMBL/GenBank/DDBJ whole genome shotgun (WGS) entry which is preliminary data.</text>
</comment>
<feature type="compositionally biased region" description="Basic and acidic residues" evidence="1">
    <location>
        <begin position="350"/>
        <end position="365"/>
    </location>
</feature>
<protein>
    <submittedName>
        <fullName evidence="2">Uncharacterized protein</fullName>
    </submittedName>
</protein>
<accession>A0ABD0JAL3</accession>
<dbReference type="AlphaFoldDB" id="A0ABD0JAL3"/>
<evidence type="ECO:0000256" key="1">
    <source>
        <dbReference type="SAM" id="MobiDB-lite"/>
    </source>
</evidence>
<feature type="compositionally biased region" description="Low complexity" evidence="1">
    <location>
        <begin position="331"/>
        <end position="343"/>
    </location>
</feature>
<proteinExistence type="predicted"/>
<dbReference type="Proteomes" id="UP001519460">
    <property type="component" value="Unassembled WGS sequence"/>
</dbReference>
<keyword evidence="3" id="KW-1185">Reference proteome</keyword>
<evidence type="ECO:0000313" key="2">
    <source>
        <dbReference type="EMBL" id="KAK7468027.1"/>
    </source>
</evidence>
<name>A0ABD0JAL3_9CAEN</name>
<organism evidence="2 3">
    <name type="scientific">Batillaria attramentaria</name>
    <dbReference type="NCBI Taxonomy" id="370345"/>
    <lineage>
        <taxon>Eukaryota</taxon>
        <taxon>Metazoa</taxon>
        <taxon>Spiralia</taxon>
        <taxon>Lophotrochozoa</taxon>
        <taxon>Mollusca</taxon>
        <taxon>Gastropoda</taxon>
        <taxon>Caenogastropoda</taxon>
        <taxon>Sorbeoconcha</taxon>
        <taxon>Cerithioidea</taxon>
        <taxon>Batillariidae</taxon>
        <taxon>Batillaria</taxon>
    </lineage>
</organism>